<dbReference type="EMBL" id="SWKR01000002">
    <property type="protein sequence ID" value="TKD51125.1"/>
    <property type="molecule type" value="Genomic_DNA"/>
</dbReference>
<gene>
    <name evidence="3" type="ORF">FBR43_10415</name>
</gene>
<keyword evidence="1" id="KW-0812">Transmembrane</keyword>
<evidence type="ECO:0000313" key="3">
    <source>
        <dbReference type="EMBL" id="TKD51125.1"/>
    </source>
</evidence>
<comment type="caution">
    <text evidence="3">The sequence shown here is derived from an EMBL/GenBank/DDBJ whole genome shotgun (WGS) entry which is preliminary data.</text>
</comment>
<dbReference type="Pfam" id="PF07811">
    <property type="entry name" value="TadE"/>
    <property type="match status" value="1"/>
</dbReference>
<dbReference type="Proteomes" id="UP000309138">
    <property type="component" value="Unassembled WGS sequence"/>
</dbReference>
<dbReference type="OrthoDB" id="7356451at2"/>
<evidence type="ECO:0000259" key="2">
    <source>
        <dbReference type="Pfam" id="PF07811"/>
    </source>
</evidence>
<dbReference type="InterPro" id="IPR012495">
    <property type="entry name" value="TadE-like_dom"/>
</dbReference>
<sequence>MCRPARLDPRLTCDTRGAAMVEFALLAPLLIVLLMGMLAFGQYFLVAHSLQQLANDAARATVAGLDAAERDALARGSVAHGLARLAIADAQAITTEVDEEAGRVIVTLAADTRALSLLRAAAVPLPGPVIERRAIARAGGVP</sequence>
<keyword evidence="1" id="KW-0472">Membrane</keyword>
<keyword evidence="1" id="KW-1133">Transmembrane helix</keyword>
<name>A0A4U1L4K9_9SPHN</name>
<dbReference type="AlphaFoldDB" id="A0A4U1L4K9"/>
<keyword evidence="4" id="KW-1185">Reference proteome</keyword>
<proteinExistence type="predicted"/>
<evidence type="ECO:0000313" key="4">
    <source>
        <dbReference type="Proteomes" id="UP000309138"/>
    </source>
</evidence>
<accession>A0A4U1L4K9</accession>
<protein>
    <submittedName>
        <fullName evidence="3">Pilus assembly protein</fullName>
    </submittedName>
</protein>
<organism evidence="3 4">
    <name type="scientific">Sphingomonas baiyangensis</name>
    <dbReference type="NCBI Taxonomy" id="2572576"/>
    <lineage>
        <taxon>Bacteria</taxon>
        <taxon>Pseudomonadati</taxon>
        <taxon>Pseudomonadota</taxon>
        <taxon>Alphaproteobacteria</taxon>
        <taxon>Sphingomonadales</taxon>
        <taxon>Sphingomonadaceae</taxon>
        <taxon>Sphingomonas</taxon>
    </lineage>
</organism>
<feature type="domain" description="TadE-like" evidence="2">
    <location>
        <begin position="17"/>
        <end position="59"/>
    </location>
</feature>
<evidence type="ECO:0000256" key="1">
    <source>
        <dbReference type="SAM" id="Phobius"/>
    </source>
</evidence>
<reference evidence="3 4" key="1">
    <citation type="submission" date="2019-04" db="EMBL/GenBank/DDBJ databases">
        <authorList>
            <person name="Yang Y."/>
            <person name="Wei D."/>
        </authorList>
    </citation>
    <scope>NUCLEOTIDE SEQUENCE [LARGE SCALE GENOMIC DNA]</scope>
    <source>
        <strain evidence="3 4">L-1-4w-11</strain>
    </source>
</reference>
<feature type="transmembrane region" description="Helical" evidence="1">
    <location>
        <begin position="21"/>
        <end position="45"/>
    </location>
</feature>